<gene>
    <name evidence="3" type="ORF">RCL2_000127700</name>
    <name evidence="2" type="ORF">RclHR1_05780009</name>
</gene>
<organism evidence="2 4">
    <name type="scientific">Rhizophagus clarus</name>
    <dbReference type="NCBI Taxonomy" id="94130"/>
    <lineage>
        <taxon>Eukaryota</taxon>
        <taxon>Fungi</taxon>
        <taxon>Fungi incertae sedis</taxon>
        <taxon>Mucoromycota</taxon>
        <taxon>Glomeromycotina</taxon>
        <taxon>Glomeromycetes</taxon>
        <taxon>Glomerales</taxon>
        <taxon>Glomeraceae</taxon>
        <taxon>Rhizophagus</taxon>
    </lineage>
</organism>
<dbReference type="PANTHER" id="PTHR22605">
    <property type="entry name" value="RZ-TYPE DOMAIN-CONTAINING PROTEIN"/>
    <property type="match status" value="1"/>
</dbReference>
<feature type="domain" description="AAA+ ATPase" evidence="1">
    <location>
        <begin position="2091"/>
        <end position="2238"/>
    </location>
</feature>
<dbReference type="EMBL" id="BEXD01003957">
    <property type="protein sequence ID" value="GBC04618.1"/>
    <property type="molecule type" value="Genomic_DNA"/>
</dbReference>
<evidence type="ECO:0000259" key="1">
    <source>
        <dbReference type="SMART" id="SM00382"/>
    </source>
</evidence>
<evidence type="ECO:0000313" key="3">
    <source>
        <dbReference type="EMBL" id="GES73763.1"/>
    </source>
</evidence>
<dbReference type="STRING" id="94130.A0A2Z6RNM5"/>
<dbReference type="EMBL" id="BLAL01000011">
    <property type="protein sequence ID" value="GES73763.1"/>
    <property type="molecule type" value="Genomic_DNA"/>
</dbReference>
<dbReference type="InterPro" id="IPR003593">
    <property type="entry name" value="AAA+_ATPase"/>
</dbReference>
<evidence type="ECO:0000313" key="2">
    <source>
        <dbReference type="EMBL" id="GBC04618.1"/>
    </source>
</evidence>
<dbReference type="InterPro" id="IPR031248">
    <property type="entry name" value="RNF213"/>
</dbReference>
<keyword evidence="4" id="KW-1185">Reference proteome</keyword>
<dbReference type="SMART" id="SM00382">
    <property type="entry name" value="AAA"/>
    <property type="match status" value="2"/>
</dbReference>
<dbReference type="Proteomes" id="UP000247702">
    <property type="component" value="Unassembled WGS sequence"/>
</dbReference>
<dbReference type="InterPro" id="IPR027417">
    <property type="entry name" value="P-loop_NTPase"/>
</dbReference>
<dbReference type="GO" id="GO:0016887">
    <property type="term" value="F:ATP hydrolysis activity"/>
    <property type="evidence" value="ECO:0007669"/>
    <property type="project" value="InterPro"/>
</dbReference>
<dbReference type="PANTHER" id="PTHR22605:SF1">
    <property type="entry name" value="RZ-TYPE DOMAIN-CONTAINING PROTEIN"/>
    <property type="match status" value="1"/>
</dbReference>
<proteinExistence type="predicted"/>
<evidence type="ECO:0000313" key="4">
    <source>
        <dbReference type="Proteomes" id="UP000247702"/>
    </source>
</evidence>
<name>A0A2Z6RNM5_9GLOM</name>
<protein>
    <recommendedName>
        <fullName evidence="1">AAA+ ATPase domain-containing protein</fullName>
    </recommendedName>
</protein>
<dbReference type="SUPFAM" id="SSF52540">
    <property type="entry name" value="P-loop containing nucleoside triphosphate hydrolases"/>
    <property type="match status" value="1"/>
</dbReference>
<dbReference type="GO" id="GO:0004842">
    <property type="term" value="F:ubiquitin-protein transferase activity"/>
    <property type="evidence" value="ECO:0007669"/>
    <property type="project" value="InterPro"/>
</dbReference>
<dbReference type="Gene3D" id="3.40.50.300">
    <property type="entry name" value="P-loop containing nucleotide triphosphate hydrolases"/>
    <property type="match status" value="1"/>
</dbReference>
<comment type="caution">
    <text evidence="2">The sequence shown here is derived from an EMBL/GenBank/DDBJ whole genome shotgun (WGS) entry which is preliminary data.</text>
</comment>
<reference evidence="2 4" key="1">
    <citation type="submission" date="2017-11" db="EMBL/GenBank/DDBJ databases">
        <title>The genome of Rhizophagus clarus HR1 reveals common genetic basis of auxotrophy among arbuscular mycorrhizal fungi.</title>
        <authorList>
            <person name="Kobayashi Y."/>
        </authorList>
    </citation>
    <scope>NUCLEOTIDE SEQUENCE [LARGE SCALE GENOMIC DNA]</scope>
    <source>
        <strain evidence="2 4">HR1</strain>
    </source>
</reference>
<accession>A0A2Z6RNM5</accession>
<sequence>MNLGNDDINEIKVIFHVHLPEDIEKNSNPAVLGDVKELGSWEKPIVILHQPLPQSPTYWRSDPVIFSLQNSNEVKNIQYRYAIHISKFTFRGKDERIAFEGNSNKDNRTLDITRSEQFDIWKNNYNMPDKYRISNNNLRNFAFVDHIFNTIENNNVKDKVMDYQHLLNHYKELTVRASNLKFILNRVDDKSREKRLFLCFLLGYFITWQDAFYELPNQFPSALLLKALDGYELEVLPSGAKGHMYTAILYLVQNNAFQMKFDWLVIFTIAAEVDPNYDFIERLRALKYNKNLLVKFIKEAKMITPYICDMEFETYVKLAKWLIQLCDNMGSLFKLWDDVLLHNNKFDERVSNCFTRQVRANIFHDEAVVLEYNYRNLAKNCRVRVSDVFRDQVIFLLGSPNSKWASENIDAIKKLLHDNNLNWQRDEVIQSLMLISQSHTLELLNIFPEILDGWFRSDFSDTKEKKIPKICVIWFKNLLLKLDTNTSNKKSSNESNFIFSVFKQLELLDPWLGQRINLWRVLTAIAIDRVKNCSEEQIFAATKLIVQIKQDNVKELFLEMVKDILNKATQLSHDLLLNKIRIICDCRTTKTLQIPNMMSEDVLYHIMTRLQSQSTASNTSEHYLNILKASSFWNIILRASGSVAKLNSNPFVRNIIMSINELAGLLRGKAIDIQLLQQILEYDDEYLFRHFDAAVAKQKTLGDVIVSRDDIAKLRETCNIYQIQIDALSKFYSGFCPTEKVTDVADYIRDVKQRLQNLDKIKMKQLYYWTFHEKTLDCARCCYKFHQSQIFRNIFEACINEDTAATKVEYIAQKLIPNVFEKYDAICKQLEEWEKLKCLDAFLIWKNVENINAELDLMGYKKHQRQELMQTLDRLLKTPNWIEKLEELENVMEIFQVPHHDDDFLPKSIRVLKEIELGQVTNFFDCPDRKLSNINQDCWELIRALSNSDDFIRFFKEISKHDIKNLVNGIDEVQEDVVSLHIHIRQFLFPLMNNEIGDIDSLLIALLNIVEKNSTLGEMIALFNSSNVALRSMYSNIKYHHDISEQIKNIILNGTYIFTCDEKDDECFVSLKCTYKTNVVIYNVNEILDLREQAFSVTNEEFVIQVNIAQEIINIMSSLIQIGHFNYRKFEKELQGTDNMRNYQKFLKDELKKWEDIVDHAQEKCYYLTFFTIRQILAFYDYFTSENLNKENEEECKKMVSFVNNRAQLPSFKNVQGILRKFKGHLEILCGIGKELEKIFRNIPKQSRKLEDIEQHNIITKGRLFVAAYTNKTQVSNVIMSLYANYGCCPEPWQIMICTSSTTMEELSIFVKRSFFASDNGYNNHLFCMVNLELLNFKLQYILVNYIRAMQLKYASENYLLALLCCQKTERSSYILDYYLEFQEINELDVEKLQEVYQESFSNITCVSSDLSGQGKTEWIKEVSFSKQKIPLSFLISDNMDLNYLVNKLKTCKLKQIQSLHINILSSDYPEDVNLFLFELLVFKLVSYNKTIVPIPEIPIFIEISSSAKQNLLNCLPILKFTHHKHLSWNIKDFRVSQEVTSSIQVVCQFLKLYDLGKIDIKEIFVQAPESIEDPLSEEICQYLIMKYFLDDGENDIIISSFKYIENFVNILSDQLIRLSSSQYFTISNLKLNLKEANIRSTIIKSLLSTSKDIIIQSIKTKSTQFKFSTPKYEFDNSSNYILFFDSQTSNSFSVLYQDKNKVPDNIKLLLKSQVPVSPENWELSDYNAMTSNEHLLKLEALARSSNKKLNLPEYALSIDNLTKMALILLRVRANVPVVICGETGCGKTSLITYLAMIVEVQFYTLNIHAGIDEKSIMIFMNDVLKKAENGETWILFDEINTCNHLGLFADLLSDRKFKDKPIHPNVHLFATCNPYRLRTRFQNEVNKDKRLDESQINLVYQVKPLPDQILDYVWDLGIIKPNDECKYIQIMVEKEVKNNLAHPVFIELLFASQKFIRKVEEPYSVSLRDIKRAITFVKFFYNSLENRPTYRKGHKYPPSGNPTIMTRSFVLALSLCYHSRLYKQDLRKQYRHEMEQILQNHEMYTGENMFSKIIREEQEDYINRMQCPPHVAKNEVLLENVLSMIVCSLTRIPVFIIGESGTSKSLAVRLIISNLRGSDSNDEYFKSLPQVYLIPYQGSIFSTSDGVIKVFDKAIRYQETSAKQSPVVSVVLLENIELAEASPFNPLKVLHSLLEPNFTAIGSTVSIIGISSRCLDVSKNSRALLVQRPQFDLDDLVNSVLNTKIIWPGEKNALECLAKAYLDYAGQTSLSFHGLRDYYALVKQISLNEMTPENIQIALARNFGGTKNNIKLCEKYFDDFVKMFNSQYPLFYKQIPTDQLVDSNLNCHDGRHLMIIGEGDSVVNLLTYQLRSLDPVLIFGSWFPDDQSDYSNILRKIMNYVEAGRLLILTDLEMIYGNLYNLWDQNYNTTRSTGYFTRVAFGACTSPMLYVSPSFKCIIVMNENNLDSADSSLLNRFEKQRMSINDLLTDRQKLLVDYLNNWVKQMSSTLVRVNSATQFCNNFVQKDLFVGFNENETLQSLVINIIKNNPEANDDTILEKCKKCLIAIASPEGIIRSELSTLERDEINKWKHVYFYQQRHDSLYDYFSALLSDQEKSLADPKGHLIIVNTFSKINTDINSCLKDFLGYQLYNLSVFRTETQFSDLVKKFFFESSDQILFFQCDIIAINVKRIKLVKYIIEQLRNEYFTKHNGPTKHVCIILHIRRGCESITSNFICDWSQVFIESLESPEIPLVNFLDKSLYDISNSILFERVVNSTMPFEKLLHDELLWCLSCIGYQPSDEYYKNYISALNNQILNNSNFVGYIKTKTLEWILRNCQNWQCEVALNKENLSKFNCFSLTLKNSVRIIIKQTIAKILYSLEKLSATSTFFNNENRGEFDERKELSDLWKRFFMDNTIINIDNLCEPKPSVYKIPYLINDLEFPFSYYFMNLINYYEKYYYEELDILKQVSENVDDELYEDHVEDFKNNLISIHPNFEYLQKYSEFYYSDFIRIILSSCSIKLTSEKNLDFILRHLIGATEDKIIDPFILHIYWWKHSDEILIQLKLVETFPHIITKAQNDFIVHGKLGQYIFRESINSILQNICSDKPWKQDLDYILSILSVIEVTDNDLGKFSNLQLLFICDDLLKINSIPLEEIKKIIYLGKSGKKQEFITAEIINLVFSNLSDNIISSILFITKNLKLIPLESDTRLILYKNIFSKCTFKLMSGIIRKIFITELQQNKQIFFTFIKNPEEALQLSIRLKTINDSFKNIDSYKIELCSEIIQTIFNEFELNELLFYFKYSIESIITQQEDLSLQQITSIAFLKEFISKFWNNYFQKNDSLSKSIIQKINEVIKINHASIKFLQSYFVLNLYQQNSFDTKQLEILKKEFIWLEKFTDVESKNLSKLWKPIRKVNFEDFYTFCNNLVLDKYPFLSVFLKYYEKLRLIKYLYPIIRFVKILNFKLEHHLTRKEAESITFHEFIKKESSDDDEYASLKSLFEKFAFSWNSTINYIIQYQSKELPHNKPFLNLELPVIFGLIDQKDSGIYLYAIIDFLIQLHNEFLNNIKAIFANKCENLSWNSLISSIISKKVMYAQDNNFINYEWDNKIFKYSQRSMEVNDDRTNFIFDLQKIEMKLAKKLILNKVCFEMEDNQFYIKDFSFKYELFHNFPRILFDIKKILPQEPIPADKMLMTLAMFQPSNSLLILNNSLGSIDLSELLFHLEIILCFIKELSIKNNNIPILDFVNHWLKLESYNIKFIEGFSLKHIVVFYELIEEQVANSIIHDIDEKFKIPLTQQTKDLINNIMNYYDTENQNQQLIPAKVFAFALKRFIYRFLLIDSNIENLNLSIYLLDFTLNLWNDVEEELVEKLFPTCLLVSHAYNCYNFIVSEIEKTNERQNSTSTSTSRKTSTRIKKFKKFTG</sequence>
<dbReference type="OrthoDB" id="2400221at2759"/>
<reference evidence="3" key="2">
    <citation type="submission" date="2019-10" db="EMBL/GenBank/DDBJ databases">
        <title>Conservation and host-specific expression of non-tandemly repeated heterogenous ribosome RNA gene in arbuscular mycorrhizal fungi.</title>
        <authorList>
            <person name="Maeda T."/>
            <person name="Kobayashi Y."/>
            <person name="Nakagawa T."/>
            <person name="Ezawa T."/>
            <person name="Yamaguchi K."/>
            <person name="Bino T."/>
            <person name="Nishimoto Y."/>
            <person name="Shigenobu S."/>
            <person name="Kawaguchi M."/>
        </authorList>
    </citation>
    <scope>NUCLEOTIDE SEQUENCE</scope>
    <source>
        <strain evidence="3">HR1</strain>
    </source>
</reference>
<dbReference type="Proteomes" id="UP000615446">
    <property type="component" value="Unassembled WGS sequence"/>
</dbReference>
<feature type="domain" description="AAA+ ATPase" evidence="1">
    <location>
        <begin position="1774"/>
        <end position="1898"/>
    </location>
</feature>